<reference evidence="1" key="2">
    <citation type="journal article" date="2015" name="Fish Shellfish Immunol.">
        <title>Early steps in the European eel (Anguilla anguilla)-Vibrio vulnificus interaction in the gills: Role of the RtxA13 toxin.</title>
        <authorList>
            <person name="Callol A."/>
            <person name="Pajuelo D."/>
            <person name="Ebbesson L."/>
            <person name="Teles M."/>
            <person name="MacKenzie S."/>
            <person name="Amaro C."/>
        </authorList>
    </citation>
    <scope>NUCLEOTIDE SEQUENCE</scope>
</reference>
<sequence length="66" mass="7444">MLPSASRPEKQTNKNKARGPAVHLCRICGWFSVSGGETCNLKIRVRRRCPNLSWGAEKYSQRLSVI</sequence>
<accession>A0A0E9W6X5</accession>
<dbReference type="EMBL" id="GBXM01023262">
    <property type="protein sequence ID" value="JAH85315.1"/>
    <property type="molecule type" value="Transcribed_RNA"/>
</dbReference>
<reference evidence="1" key="1">
    <citation type="submission" date="2014-11" db="EMBL/GenBank/DDBJ databases">
        <authorList>
            <person name="Amaro Gonzalez C."/>
        </authorList>
    </citation>
    <scope>NUCLEOTIDE SEQUENCE</scope>
</reference>
<dbReference type="AlphaFoldDB" id="A0A0E9W6X5"/>
<name>A0A0E9W6X5_ANGAN</name>
<proteinExistence type="predicted"/>
<protein>
    <submittedName>
        <fullName evidence="1">Uncharacterized protein</fullName>
    </submittedName>
</protein>
<evidence type="ECO:0000313" key="1">
    <source>
        <dbReference type="EMBL" id="JAH85315.1"/>
    </source>
</evidence>
<organism evidence="1">
    <name type="scientific">Anguilla anguilla</name>
    <name type="common">European freshwater eel</name>
    <name type="synonym">Muraena anguilla</name>
    <dbReference type="NCBI Taxonomy" id="7936"/>
    <lineage>
        <taxon>Eukaryota</taxon>
        <taxon>Metazoa</taxon>
        <taxon>Chordata</taxon>
        <taxon>Craniata</taxon>
        <taxon>Vertebrata</taxon>
        <taxon>Euteleostomi</taxon>
        <taxon>Actinopterygii</taxon>
        <taxon>Neopterygii</taxon>
        <taxon>Teleostei</taxon>
        <taxon>Anguilliformes</taxon>
        <taxon>Anguillidae</taxon>
        <taxon>Anguilla</taxon>
    </lineage>
</organism>